<dbReference type="STRING" id="67767.A0A0J7JUQ2"/>
<sequence>MFADASEDASRFLAQSQSRLSNLGHADNDHPPRPNDWASSRPGRPQRDAGRGSASNRSFLSRGYGVNPYQQNGGGSRFGNLAFASRISAAQDAPLFHSTLDEFREEDDEEE</sequence>
<organism evidence="2 3">
    <name type="scientific">Lasius niger</name>
    <name type="common">Black garden ant</name>
    <dbReference type="NCBI Taxonomy" id="67767"/>
    <lineage>
        <taxon>Eukaryota</taxon>
        <taxon>Metazoa</taxon>
        <taxon>Ecdysozoa</taxon>
        <taxon>Arthropoda</taxon>
        <taxon>Hexapoda</taxon>
        <taxon>Insecta</taxon>
        <taxon>Pterygota</taxon>
        <taxon>Neoptera</taxon>
        <taxon>Endopterygota</taxon>
        <taxon>Hymenoptera</taxon>
        <taxon>Apocrita</taxon>
        <taxon>Aculeata</taxon>
        <taxon>Formicoidea</taxon>
        <taxon>Formicidae</taxon>
        <taxon>Formicinae</taxon>
        <taxon>Lasius</taxon>
        <taxon>Lasius</taxon>
    </lineage>
</organism>
<proteinExistence type="predicted"/>
<name>A0A0J7JUQ2_LASNI</name>
<comment type="caution">
    <text evidence="2">The sequence shown here is derived from an EMBL/GenBank/DDBJ whole genome shotgun (WGS) entry which is preliminary data.</text>
</comment>
<protein>
    <submittedName>
        <fullName evidence="2">Choline transporter-like protein</fullName>
    </submittedName>
</protein>
<evidence type="ECO:0000313" key="2">
    <source>
        <dbReference type="EMBL" id="KMQ81839.1"/>
    </source>
</evidence>
<feature type="non-terminal residue" evidence="2">
    <location>
        <position position="111"/>
    </location>
</feature>
<dbReference type="OrthoDB" id="420519at2759"/>
<keyword evidence="3" id="KW-1185">Reference proteome</keyword>
<dbReference type="AlphaFoldDB" id="A0A0J7JUQ2"/>
<dbReference type="EMBL" id="LBMM01031012">
    <property type="protein sequence ID" value="KMQ81839.1"/>
    <property type="molecule type" value="Genomic_DNA"/>
</dbReference>
<gene>
    <name evidence="2" type="ORF">RF55_25027</name>
</gene>
<dbReference type="PaxDb" id="67767-A0A0J7JUQ2"/>
<evidence type="ECO:0000256" key="1">
    <source>
        <dbReference type="SAM" id="MobiDB-lite"/>
    </source>
</evidence>
<reference evidence="2 3" key="1">
    <citation type="submission" date="2015-04" db="EMBL/GenBank/DDBJ databases">
        <title>Lasius niger genome sequencing.</title>
        <authorList>
            <person name="Konorov E.A."/>
            <person name="Nikitin M.A."/>
            <person name="Kirill M.V."/>
            <person name="Chang P."/>
        </authorList>
    </citation>
    <scope>NUCLEOTIDE SEQUENCE [LARGE SCALE GENOMIC DNA]</scope>
    <source>
        <tissue evidence="2">Whole</tissue>
    </source>
</reference>
<dbReference type="Proteomes" id="UP000036403">
    <property type="component" value="Unassembled WGS sequence"/>
</dbReference>
<accession>A0A0J7JUQ2</accession>
<evidence type="ECO:0000313" key="3">
    <source>
        <dbReference type="Proteomes" id="UP000036403"/>
    </source>
</evidence>
<feature type="region of interest" description="Disordered" evidence="1">
    <location>
        <begin position="1"/>
        <end position="78"/>
    </location>
</feature>